<protein>
    <submittedName>
        <fullName evidence="2">Uncharacterized protein</fullName>
    </submittedName>
</protein>
<evidence type="ECO:0000313" key="3">
    <source>
        <dbReference type="Proteomes" id="UP001259659"/>
    </source>
</evidence>
<sequence>MGDMGPMEYGKQLAEKLSTATGMVLPLGILLAAVPSTAGQMMTGLFPPVPGAIRRRTISQ</sequence>
<reference evidence="2 3" key="1">
    <citation type="submission" date="2022-06" db="EMBL/GenBank/DDBJ databases">
        <title>Haloarcula sp. a new haloarchaeum isolate from saline soil.</title>
        <authorList>
            <person name="Strakova D."/>
            <person name="Galisteo C."/>
            <person name="Sanchez-Porro C."/>
            <person name="Ventosa A."/>
        </authorList>
    </citation>
    <scope>NUCLEOTIDE SEQUENCE [LARGE SCALE GENOMIC DNA]</scope>
    <source>
        <strain evidence="2 3">S1CR25-12</strain>
    </source>
</reference>
<name>A0ABU2FCL9_9EURY</name>
<keyword evidence="1" id="KW-1133">Transmembrane helix</keyword>
<dbReference type="RefSeq" id="WP_310919673.1">
    <property type="nucleotide sequence ID" value="NZ_JAMQON010000003.1"/>
</dbReference>
<accession>A0ABU2FCL9</accession>
<dbReference type="Proteomes" id="UP001259659">
    <property type="component" value="Unassembled WGS sequence"/>
</dbReference>
<comment type="caution">
    <text evidence="2">The sequence shown here is derived from an EMBL/GenBank/DDBJ whole genome shotgun (WGS) entry which is preliminary data.</text>
</comment>
<keyword evidence="1" id="KW-0472">Membrane</keyword>
<evidence type="ECO:0000256" key="1">
    <source>
        <dbReference type="SAM" id="Phobius"/>
    </source>
</evidence>
<proteinExistence type="predicted"/>
<keyword evidence="3" id="KW-1185">Reference proteome</keyword>
<dbReference type="EMBL" id="JAMQON010000003">
    <property type="protein sequence ID" value="MDS0260007.1"/>
    <property type="molecule type" value="Genomic_DNA"/>
</dbReference>
<evidence type="ECO:0000313" key="2">
    <source>
        <dbReference type="EMBL" id="MDS0260007.1"/>
    </source>
</evidence>
<keyword evidence="1" id="KW-0812">Transmembrane</keyword>
<organism evidence="2 3">
    <name type="scientific">Haloarcula saliterrae</name>
    <dbReference type="NCBI Taxonomy" id="2950534"/>
    <lineage>
        <taxon>Archaea</taxon>
        <taxon>Methanobacteriati</taxon>
        <taxon>Methanobacteriota</taxon>
        <taxon>Stenosarchaea group</taxon>
        <taxon>Halobacteria</taxon>
        <taxon>Halobacteriales</taxon>
        <taxon>Haloarculaceae</taxon>
        <taxon>Haloarcula</taxon>
    </lineage>
</organism>
<feature type="transmembrane region" description="Helical" evidence="1">
    <location>
        <begin position="20"/>
        <end position="46"/>
    </location>
</feature>
<gene>
    <name evidence="2" type="ORF">NDI56_11440</name>
</gene>